<feature type="compositionally biased region" description="Low complexity" evidence="1">
    <location>
        <begin position="263"/>
        <end position="298"/>
    </location>
</feature>
<dbReference type="EMBL" id="CP157962">
    <property type="protein sequence ID" value="XBT97082.1"/>
    <property type="molecule type" value="Genomic_DNA"/>
</dbReference>
<gene>
    <name evidence="3" type="ORF">ABM479_33145</name>
</gene>
<evidence type="ECO:0000256" key="1">
    <source>
        <dbReference type="SAM" id="MobiDB-lite"/>
    </source>
</evidence>
<evidence type="ECO:0000256" key="2">
    <source>
        <dbReference type="SAM" id="Phobius"/>
    </source>
</evidence>
<name>A0AAU7S3Q9_9HYPH</name>
<feature type="compositionally biased region" description="Low complexity" evidence="1">
    <location>
        <begin position="133"/>
        <end position="142"/>
    </location>
</feature>
<keyword evidence="2" id="KW-0472">Membrane</keyword>
<dbReference type="AlphaFoldDB" id="A0AAU7S3Q9"/>
<protein>
    <recommendedName>
        <fullName evidence="4">NADH-quinone oxidoreductase subunit E</fullName>
    </recommendedName>
</protein>
<keyword evidence="2" id="KW-1133">Transmembrane helix</keyword>
<feature type="region of interest" description="Disordered" evidence="1">
    <location>
        <begin position="110"/>
        <end position="142"/>
    </location>
</feature>
<dbReference type="RefSeq" id="WP_349962016.1">
    <property type="nucleotide sequence ID" value="NZ_CP157962.1"/>
</dbReference>
<feature type="transmembrane region" description="Helical" evidence="2">
    <location>
        <begin position="41"/>
        <end position="61"/>
    </location>
</feature>
<reference evidence="3" key="1">
    <citation type="submission" date="2024-06" db="EMBL/GenBank/DDBJ databases">
        <authorList>
            <person name="Li T."/>
            <person name="Gao R."/>
        </authorList>
    </citation>
    <scope>NUCLEOTIDE SEQUENCE</scope>
    <source>
        <strain evidence="3">ZPR3</strain>
        <plasmid evidence="3">unnamed2</plasmid>
    </source>
</reference>
<feature type="region of interest" description="Disordered" evidence="1">
    <location>
        <begin position="261"/>
        <end position="328"/>
    </location>
</feature>
<evidence type="ECO:0000313" key="3">
    <source>
        <dbReference type="EMBL" id="XBT97082.1"/>
    </source>
</evidence>
<feature type="compositionally biased region" description="Pro residues" evidence="1">
    <location>
        <begin position="114"/>
        <end position="132"/>
    </location>
</feature>
<feature type="region of interest" description="Disordered" evidence="1">
    <location>
        <begin position="157"/>
        <end position="178"/>
    </location>
</feature>
<keyword evidence="2" id="KW-0812">Transmembrane</keyword>
<sequence length="410" mass="43318">MTYLLSTYWLWMLLALVLGGIVGFTSFLRSASGWWPQSWPGWFKLLCVLFVVGFVVAVLQWLPGLVGHYLETALLFVGSYIVGCFLGSWLASLRATQPLVADNKAAAASTGAPAPQPSPIPVSTPAPSPAPTRAPSLATVATPAPAPTPLAAPVSASVVPGPVSGEHEHPGKRPPAAAKASIVPDDLKRISGIGHVNEEKLNELGIWSFGQIAAWTHENAEWVGSYMAFPGRIEREDWIGQAGQLAKGLETEFSHRVELGEVPTSSDDLTSSSVATASVPSAASAPASESQSATEAAPGTSLPAASPIGNDGHPGKRPPSVARPSVAPDNLKRISGIGHANEEKLNELGIWTFRQVAAWTHENAEWVGSYMAFPGRIEREDWIGQAGKLAQGIDTEFSRRVDHGDVPTSL</sequence>
<accession>A0AAU7S3Q9</accession>
<geneLocation type="plasmid" evidence="3">
    <name>unnamed2</name>
</geneLocation>
<organism evidence="3">
    <name type="scientific">Rhizobium sp. ZPR3</name>
    <dbReference type="NCBI Taxonomy" id="3158967"/>
    <lineage>
        <taxon>Bacteria</taxon>
        <taxon>Pseudomonadati</taxon>
        <taxon>Pseudomonadota</taxon>
        <taxon>Alphaproteobacteria</taxon>
        <taxon>Hyphomicrobiales</taxon>
        <taxon>Rhizobiaceae</taxon>
        <taxon>Rhizobium/Agrobacterium group</taxon>
        <taxon>Rhizobium</taxon>
    </lineage>
</organism>
<feature type="transmembrane region" description="Helical" evidence="2">
    <location>
        <begin position="6"/>
        <end position="29"/>
    </location>
</feature>
<proteinExistence type="predicted"/>
<evidence type="ECO:0008006" key="4">
    <source>
        <dbReference type="Google" id="ProtNLM"/>
    </source>
</evidence>
<keyword evidence="3" id="KW-0614">Plasmid</keyword>
<feature type="transmembrane region" description="Helical" evidence="2">
    <location>
        <begin position="73"/>
        <end position="91"/>
    </location>
</feature>